<evidence type="ECO:0000313" key="3">
    <source>
        <dbReference type="EMBL" id="GFM33037.1"/>
    </source>
</evidence>
<feature type="domain" description="Glycoside-hydrolase family GH114 TIM-barrel" evidence="2">
    <location>
        <begin position="89"/>
        <end position="304"/>
    </location>
</feature>
<organism evidence="3 4">
    <name type="scientific">Desulfovibrio subterraneus</name>
    <dbReference type="NCBI Taxonomy" id="2718620"/>
    <lineage>
        <taxon>Bacteria</taxon>
        <taxon>Pseudomonadati</taxon>
        <taxon>Thermodesulfobacteriota</taxon>
        <taxon>Desulfovibrionia</taxon>
        <taxon>Desulfovibrionales</taxon>
        <taxon>Desulfovibrionaceae</taxon>
        <taxon>Desulfovibrio</taxon>
    </lineage>
</organism>
<gene>
    <name evidence="3" type="ORF">DSM101010T_14020</name>
</gene>
<dbReference type="InterPro" id="IPR016062">
    <property type="entry name" value="TM1410-rel"/>
</dbReference>
<evidence type="ECO:0000256" key="1">
    <source>
        <dbReference type="SAM" id="Phobius"/>
    </source>
</evidence>
<name>A0A7J0BH14_9BACT</name>
<accession>A0A7J0BH14</accession>
<dbReference type="InterPro" id="IPR004352">
    <property type="entry name" value="GH114_TIM-barrel"/>
</dbReference>
<proteinExistence type="predicted"/>
<comment type="caution">
    <text evidence="3">The sequence shown here is derived from an EMBL/GenBank/DDBJ whole genome shotgun (WGS) entry which is preliminary data.</text>
</comment>
<dbReference type="InterPro" id="IPR013785">
    <property type="entry name" value="Aldolase_TIM"/>
</dbReference>
<dbReference type="SUPFAM" id="SSF51445">
    <property type="entry name" value="(Trans)glycosidases"/>
    <property type="match status" value="1"/>
</dbReference>
<dbReference type="InterPro" id="IPR016063">
    <property type="entry name" value="TM1410_Glycdase"/>
</dbReference>
<reference evidence="3 4" key="1">
    <citation type="submission" date="2020-05" db="EMBL/GenBank/DDBJ databases">
        <title>Draft genome sequence of Desulfovibrio sp. strain HN2T.</title>
        <authorList>
            <person name="Ueno A."/>
            <person name="Tamazawa S."/>
            <person name="Tamamura S."/>
            <person name="Murakami T."/>
            <person name="Kiyama T."/>
            <person name="Inomata H."/>
            <person name="Amano Y."/>
            <person name="Miyakawa K."/>
            <person name="Tamaki H."/>
            <person name="Naganuma T."/>
            <person name="Kaneko K."/>
        </authorList>
    </citation>
    <scope>NUCLEOTIDE SEQUENCE [LARGE SCALE GENOMIC DNA]</scope>
    <source>
        <strain evidence="3 4">HN2</strain>
    </source>
</reference>
<dbReference type="AlphaFoldDB" id="A0A7J0BH14"/>
<sequence>MATYFIHYLKYHVSNILAFHIFVLIMLALFGSLAGCGPVGDQVPERRADSTVRDGADSMEAPVRHVRIVPHPRRWALWLQGAQPDAVAASATDLVVVDYSADGTDAAAFTPQQVARMQQGGRKVLCYFSIGEAESYRFYWDAQWKEAPPPFLGPENPDWPENYKVMYWHEQWWDLVLRPYMDKILAAGFDGVYLDIVDAYWFWYEQGRDLQLCADDMIRLVARIANYMRTAGGADFIITPQNAEGIFNDASEASVARYLEVMDMIGVESLLFNVTPEDSVYRTTMLRKVADAGKTVLNIEYIPLERMAEYRNALTTLPFAPVPYRAEPDRALDSLAPQTP</sequence>
<dbReference type="PANTHER" id="PTHR35882">
    <property type="entry name" value="PELA"/>
    <property type="match status" value="1"/>
</dbReference>
<dbReference type="NCBIfam" id="TIGR01370">
    <property type="entry name" value="MJ1477/TM1410 family putative glycoside hydrolase"/>
    <property type="match status" value="1"/>
</dbReference>
<keyword evidence="1" id="KW-1133">Transmembrane helix</keyword>
<evidence type="ECO:0000313" key="4">
    <source>
        <dbReference type="Proteomes" id="UP000503840"/>
    </source>
</evidence>
<keyword evidence="4" id="KW-1185">Reference proteome</keyword>
<dbReference type="EMBL" id="BLVO01000013">
    <property type="protein sequence ID" value="GFM33037.1"/>
    <property type="molecule type" value="Genomic_DNA"/>
</dbReference>
<evidence type="ECO:0000259" key="2">
    <source>
        <dbReference type="Pfam" id="PF03537"/>
    </source>
</evidence>
<keyword evidence="1" id="KW-0472">Membrane</keyword>
<dbReference type="InterPro" id="IPR017853">
    <property type="entry name" value="GH"/>
</dbReference>
<feature type="transmembrane region" description="Helical" evidence="1">
    <location>
        <begin position="12"/>
        <end position="34"/>
    </location>
</feature>
<protein>
    <recommendedName>
        <fullName evidence="2">Glycoside-hydrolase family GH114 TIM-barrel domain-containing protein</fullName>
    </recommendedName>
</protein>
<dbReference type="PANTHER" id="PTHR35882:SF2">
    <property type="entry name" value="PELA"/>
    <property type="match status" value="1"/>
</dbReference>
<dbReference type="Pfam" id="PF03537">
    <property type="entry name" value="Glyco_hydro_114"/>
    <property type="match status" value="1"/>
</dbReference>
<dbReference type="PRINTS" id="PR01545">
    <property type="entry name" value="THEMAYE10DUF"/>
</dbReference>
<keyword evidence="1" id="KW-0812">Transmembrane</keyword>
<dbReference type="Proteomes" id="UP000503840">
    <property type="component" value="Unassembled WGS sequence"/>
</dbReference>
<dbReference type="RefSeq" id="WP_243452099.1">
    <property type="nucleotide sequence ID" value="NZ_BLVO01000013.1"/>
</dbReference>
<dbReference type="Gene3D" id="3.20.20.70">
    <property type="entry name" value="Aldolase class I"/>
    <property type="match status" value="1"/>
</dbReference>